<dbReference type="EMBL" id="FNJI01000007">
    <property type="protein sequence ID" value="SDO87288.1"/>
    <property type="molecule type" value="Genomic_DNA"/>
</dbReference>
<dbReference type="Proteomes" id="UP000199073">
    <property type="component" value="Unassembled WGS sequence"/>
</dbReference>
<accession>A0A1H0N3M5</accession>
<evidence type="ECO:0008006" key="5">
    <source>
        <dbReference type="Google" id="ProtNLM"/>
    </source>
</evidence>
<dbReference type="OrthoDB" id="5431717at2"/>
<dbReference type="RefSeq" id="WP_092220842.1">
    <property type="nucleotide sequence ID" value="NZ_FNJI01000007.1"/>
</dbReference>
<keyword evidence="2" id="KW-0812">Transmembrane</keyword>
<dbReference type="AlphaFoldDB" id="A0A1H0N3M5"/>
<dbReference type="STRING" id="91360.SAMN05660330_01232"/>
<sequence length="307" mass="34679">MNSLKRFLWAAFVVVAVLLGLIVLMGGYQYHLTRGYGAIIDQNERVLFQYMTIRESLTDRLVNGGWSANETIVDDLEKLNAELRRLKDNRLVASELKLALVEKIDIAGLTILVKQVMADPEDVAKKKQLQQLLRTISDYLIQYDRIIVSQARGTIVSFQTVVIGALGLIISLASISLILLYKNTVSPLIRLADELAEKDEFTELSVGSRQLVVDEVRELIEAIEQLATKNRTTIIQEKSDEHEQQQVSLRLQEAVNETTNGLNGIINYAQLLYDSVDEVTDSEDRKEMLQRIITSGSEMAKTWQKLN</sequence>
<gene>
    <name evidence="3" type="ORF">SAMN05660330_01232</name>
</gene>
<name>A0A1H0N3M5_9BACT</name>
<keyword evidence="1" id="KW-0175">Coiled coil</keyword>
<keyword evidence="4" id="KW-1185">Reference proteome</keyword>
<evidence type="ECO:0000313" key="4">
    <source>
        <dbReference type="Proteomes" id="UP000199073"/>
    </source>
</evidence>
<reference evidence="3 4" key="1">
    <citation type="submission" date="2016-10" db="EMBL/GenBank/DDBJ databases">
        <authorList>
            <person name="de Groot N.N."/>
        </authorList>
    </citation>
    <scope>NUCLEOTIDE SEQUENCE [LARGE SCALE GENOMIC DNA]</scope>
    <source>
        <strain evidence="3 4">DSM 12130</strain>
    </source>
</reference>
<proteinExistence type="predicted"/>
<feature type="coiled-coil region" evidence="1">
    <location>
        <begin position="69"/>
        <end position="96"/>
    </location>
</feature>
<evidence type="ECO:0000256" key="1">
    <source>
        <dbReference type="SAM" id="Coils"/>
    </source>
</evidence>
<keyword evidence="2" id="KW-1133">Transmembrane helix</keyword>
<evidence type="ECO:0000256" key="2">
    <source>
        <dbReference type="SAM" id="Phobius"/>
    </source>
</evidence>
<feature type="transmembrane region" description="Helical" evidence="2">
    <location>
        <begin position="7"/>
        <end position="28"/>
    </location>
</feature>
<feature type="transmembrane region" description="Helical" evidence="2">
    <location>
        <begin position="161"/>
        <end position="181"/>
    </location>
</feature>
<keyword evidence="2" id="KW-0472">Membrane</keyword>
<organism evidence="3 4">
    <name type="scientific">Desulforhopalus singaporensis</name>
    <dbReference type="NCBI Taxonomy" id="91360"/>
    <lineage>
        <taxon>Bacteria</taxon>
        <taxon>Pseudomonadati</taxon>
        <taxon>Thermodesulfobacteriota</taxon>
        <taxon>Desulfobulbia</taxon>
        <taxon>Desulfobulbales</taxon>
        <taxon>Desulfocapsaceae</taxon>
        <taxon>Desulforhopalus</taxon>
    </lineage>
</organism>
<protein>
    <recommendedName>
        <fullName evidence="5">HAMP domain-containing protein</fullName>
    </recommendedName>
</protein>
<evidence type="ECO:0000313" key="3">
    <source>
        <dbReference type="EMBL" id="SDO87288.1"/>
    </source>
</evidence>